<dbReference type="PROSITE" id="PS51032">
    <property type="entry name" value="AP2_ERF"/>
    <property type="match status" value="2"/>
</dbReference>
<feature type="region of interest" description="Disordered" evidence="8">
    <location>
        <begin position="108"/>
        <end position="127"/>
    </location>
</feature>
<keyword evidence="2" id="KW-0805">Transcription regulation</keyword>
<proteinExistence type="inferred from homology"/>
<feature type="domain" description="AP2/ERF" evidence="9">
    <location>
        <begin position="1"/>
        <end position="68"/>
    </location>
</feature>
<comment type="similarity">
    <text evidence="7">Belongs to the AP2/ERF transcription factor family. ERF subfamily.</text>
</comment>
<keyword evidence="4" id="KW-0010">Activator</keyword>
<dbReference type="AlphaFoldDB" id="A0A0E0HM66"/>
<dbReference type="SMART" id="SM00380">
    <property type="entry name" value="AP2"/>
    <property type="match status" value="2"/>
</dbReference>
<evidence type="ECO:0000256" key="7">
    <source>
        <dbReference type="ARBA" id="ARBA00024343"/>
    </source>
</evidence>
<keyword evidence="3" id="KW-0238">DNA-binding</keyword>
<evidence type="ECO:0000256" key="1">
    <source>
        <dbReference type="ARBA" id="ARBA00004123"/>
    </source>
</evidence>
<comment type="subcellular location">
    <subcellularLocation>
        <location evidence="1">Nucleus</location>
    </subcellularLocation>
</comment>
<dbReference type="Proteomes" id="UP000006591">
    <property type="component" value="Chromosome 6"/>
</dbReference>
<name>A0A0E0HM66_ORYNI</name>
<keyword evidence="5" id="KW-0804">Transcription</keyword>
<dbReference type="OMA" id="HIRIAAX"/>
<dbReference type="eggNOG" id="ENOG502RZQP">
    <property type="taxonomic scope" value="Eukaryota"/>
</dbReference>
<accession>A0A0E0HM66</accession>
<dbReference type="GO" id="GO:0003677">
    <property type="term" value="F:DNA binding"/>
    <property type="evidence" value="ECO:0007669"/>
    <property type="project" value="UniProtKB-KW"/>
</dbReference>
<dbReference type="Gene3D" id="3.30.730.10">
    <property type="entry name" value="AP2/ERF domain"/>
    <property type="match status" value="2"/>
</dbReference>
<evidence type="ECO:0000256" key="8">
    <source>
        <dbReference type="SAM" id="MobiDB-lite"/>
    </source>
</evidence>
<dbReference type="InterPro" id="IPR051032">
    <property type="entry name" value="AP2/ERF_TF_ERF_subfamily"/>
</dbReference>
<sequence>MQASTTQPAPEKERRYKGGKWVAEIRLPNSRKRIWLGSYDSPEKAARAFDAAFICLRGGEAITGLNFPESPSAVVARTTDPREVLAFATSHACQSAVVVGCRHCARRRSSGGGGDRLRSPQTWANAAPPPPVQVAGGSFDLSQLPLYSPMTTPAIEHWEKDNVEGDIPVGSEMFVETSSNSIYIGAKSAAQAAAEMRKYKGVRLRQWGKWAAEIRLPSSRRRTWLGSYDTPEKAARAFDAAFICLRGVQAIAGLNFPVSPPPPPSATARTGDLREVYTFAVSHANQPSAEAPAAIVVPAQVATADSDPDDAVRGNVTPPPVQVAAGSLDWSQFMANPPPMYSPTATAGSQAMWPVTAPAAESDGEDDELATTCLWSFDA</sequence>
<keyword evidence="11" id="KW-1185">Reference proteome</keyword>
<dbReference type="PRINTS" id="PR00367">
    <property type="entry name" value="ETHRSPELEMNT"/>
</dbReference>
<dbReference type="PANTHER" id="PTHR31985:SF215">
    <property type="entry name" value="OS02G0781300 PROTEIN"/>
    <property type="match status" value="1"/>
</dbReference>
<dbReference type="SUPFAM" id="SSF54171">
    <property type="entry name" value="DNA-binding domain"/>
    <property type="match status" value="2"/>
</dbReference>
<evidence type="ECO:0000313" key="10">
    <source>
        <dbReference type="EnsemblPlants" id="ONIVA06G07230.1"/>
    </source>
</evidence>
<dbReference type="Gramene" id="ONIVA06G07230.1">
    <property type="protein sequence ID" value="ONIVA06G07230.1"/>
    <property type="gene ID" value="ONIVA06G07230"/>
</dbReference>
<dbReference type="InterPro" id="IPR036955">
    <property type="entry name" value="AP2/ERF_dom_sf"/>
</dbReference>
<evidence type="ECO:0000256" key="6">
    <source>
        <dbReference type="ARBA" id="ARBA00023242"/>
    </source>
</evidence>
<dbReference type="CDD" id="cd00018">
    <property type="entry name" value="AP2"/>
    <property type="match status" value="2"/>
</dbReference>
<reference evidence="10" key="2">
    <citation type="submission" date="2018-04" db="EMBL/GenBank/DDBJ databases">
        <title>OnivRS2 (Oryza nivara Reference Sequence Version 2).</title>
        <authorList>
            <person name="Zhang J."/>
            <person name="Kudrna D."/>
            <person name="Lee S."/>
            <person name="Talag J."/>
            <person name="Rajasekar S."/>
            <person name="Welchert J."/>
            <person name="Hsing Y.-I."/>
            <person name="Wing R.A."/>
        </authorList>
    </citation>
    <scope>NUCLEOTIDE SEQUENCE [LARGE SCALE GENOMIC DNA]</scope>
    <source>
        <strain evidence="10">SL10</strain>
    </source>
</reference>
<evidence type="ECO:0000259" key="9">
    <source>
        <dbReference type="PROSITE" id="PS51032"/>
    </source>
</evidence>
<evidence type="ECO:0000256" key="3">
    <source>
        <dbReference type="ARBA" id="ARBA00023125"/>
    </source>
</evidence>
<dbReference type="GO" id="GO:0005634">
    <property type="term" value="C:nucleus"/>
    <property type="evidence" value="ECO:0007669"/>
    <property type="project" value="UniProtKB-SubCell"/>
</dbReference>
<evidence type="ECO:0000256" key="2">
    <source>
        <dbReference type="ARBA" id="ARBA00023015"/>
    </source>
</evidence>
<dbReference type="STRING" id="4536.A0A0E0HM66"/>
<dbReference type="InterPro" id="IPR016177">
    <property type="entry name" value="DNA-bd_dom_sf"/>
</dbReference>
<dbReference type="InterPro" id="IPR001471">
    <property type="entry name" value="AP2/ERF_dom"/>
</dbReference>
<dbReference type="GO" id="GO:0003700">
    <property type="term" value="F:DNA-binding transcription factor activity"/>
    <property type="evidence" value="ECO:0007669"/>
    <property type="project" value="InterPro"/>
</dbReference>
<dbReference type="HOGENOM" id="CLU_691487_0_0_1"/>
<evidence type="ECO:0000256" key="5">
    <source>
        <dbReference type="ARBA" id="ARBA00023163"/>
    </source>
</evidence>
<evidence type="ECO:0000313" key="11">
    <source>
        <dbReference type="Proteomes" id="UP000006591"/>
    </source>
</evidence>
<dbReference type="PANTHER" id="PTHR31985">
    <property type="entry name" value="ETHYLENE-RESPONSIVE TRANSCRIPTION FACTOR ERF042-RELATED"/>
    <property type="match status" value="1"/>
</dbReference>
<dbReference type="Pfam" id="PF00847">
    <property type="entry name" value="AP2"/>
    <property type="match status" value="1"/>
</dbReference>
<organism evidence="10">
    <name type="scientific">Oryza nivara</name>
    <name type="common">Indian wild rice</name>
    <name type="synonym">Oryza sativa f. spontanea</name>
    <dbReference type="NCBI Taxonomy" id="4536"/>
    <lineage>
        <taxon>Eukaryota</taxon>
        <taxon>Viridiplantae</taxon>
        <taxon>Streptophyta</taxon>
        <taxon>Embryophyta</taxon>
        <taxon>Tracheophyta</taxon>
        <taxon>Spermatophyta</taxon>
        <taxon>Magnoliopsida</taxon>
        <taxon>Liliopsida</taxon>
        <taxon>Poales</taxon>
        <taxon>Poaceae</taxon>
        <taxon>BOP clade</taxon>
        <taxon>Oryzoideae</taxon>
        <taxon>Oryzeae</taxon>
        <taxon>Oryzinae</taxon>
        <taxon>Oryza</taxon>
    </lineage>
</organism>
<keyword evidence="6" id="KW-0539">Nucleus</keyword>
<reference evidence="10" key="1">
    <citation type="submission" date="2015-04" db="UniProtKB">
        <authorList>
            <consortium name="EnsemblPlants"/>
        </authorList>
    </citation>
    <scope>IDENTIFICATION</scope>
    <source>
        <strain evidence="10">SL10</strain>
    </source>
</reference>
<protein>
    <recommendedName>
        <fullName evidence="9">AP2/ERF domain-containing protein</fullName>
    </recommendedName>
</protein>
<evidence type="ECO:0000256" key="4">
    <source>
        <dbReference type="ARBA" id="ARBA00023159"/>
    </source>
</evidence>
<feature type="domain" description="AP2/ERF" evidence="9">
    <location>
        <begin position="198"/>
        <end position="257"/>
    </location>
</feature>
<dbReference type="EnsemblPlants" id="ONIVA06G07230.1">
    <property type="protein sequence ID" value="ONIVA06G07230.1"/>
    <property type="gene ID" value="ONIVA06G07230"/>
</dbReference>